<evidence type="ECO:0000256" key="1">
    <source>
        <dbReference type="SAM" id="Coils"/>
    </source>
</evidence>
<keyword evidence="2" id="KW-1133">Transmembrane helix</keyword>
<comment type="caution">
    <text evidence="3">The sequence shown here is derived from an EMBL/GenBank/DDBJ whole genome shotgun (WGS) entry which is preliminary data.</text>
</comment>
<evidence type="ECO:0000313" key="4">
    <source>
        <dbReference type="Proteomes" id="UP001500359"/>
    </source>
</evidence>
<organism evidence="3 4">
    <name type="scientific">Aliiglaciecola litoralis</name>
    <dbReference type="NCBI Taxonomy" id="582857"/>
    <lineage>
        <taxon>Bacteria</taxon>
        <taxon>Pseudomonadati</taxon>
        <taxon>Pseudomonadota</taxon>
        <taxon>Gammaproteobacteria</taxon>
        <taxon>Alteromonadales</taxon>
        <taxon>Alteromonadaceae</taxon>
        <taxon>Aliiglaciecola</taxon>
    </lineage>
</organism>
<evidence type="ECO:0000256" key="2">
    <source>
        <dbReference type="SAM" id="Phobius"/>
    </source>
</evidence>
<keyword evidence="4" id="KW-1185">Reference proteome</keyword>
<gene>
    <name evidence="3" type="ORF">GCM10009114_08090</name>
</gene>
<evidence type="ECO:0000313" key="3">
    <source>
        <dbReference type="EMBL" id="GAA0853945.1"/>
    </source>
</evidence>
<dbReference type="EMBL" id="BAAAFD010000002">
    <property type="protein sequence ID" value="GAA0853945.1"/>
    <property type="molecule type" value="Genomic_DNA"/>
</dbReference>
<keyword evidence="2" id="KW-0812">Transmembrane</keyword>
<proteinExistence type="predicted"/>
<protein>
    <submittedName>
        <fullName evidence="3">Uncharacterized protein</fullName>
    </submittedName>
</protein>
<keyword evidence="2" id="KW-0472">Membrane</keyword>
<dbReference type="Proteomes" id="UP001500359">
    <property type="component" value="Unassembled WGS sequence"/>
</dbReference>
<dbReference type="RefSeq" id="WP_343856795.1">
    <property type="nucleotide sequence ID" value="NZ_BAAAFD010000002.1"/>
</dbReference>
<reference evidence="3 4" key="1">
    <citation type="journal article" date="2019" name="Int. J. Syst. Evol. Microbiol.">
        <title>The Global Catalogue of Microorganisms (GCM) 10K type strain sequencing project: providing services to taxonomists for standard genome sequencing and annotation.</title>
        <authorList>
            <consortium name="The Broad Institute Genomics Platform"/>
            <consortium name="The Broad Institute Genome Sequencing Center for Infectious Disease"/>
            <person name="Wu L."/>
            <person name="Ma J."/>
        </authorList>
    </citation>
    <scope>NUCLEOTIDE SEQUENCE [LARGE SCALE GENOMIC DNA]</scope>
    <source>
        <strain evidence="3 4">JCM 15896</strain>
    </source>
</reference>
<accession>A0ABN1LDX9</accession>
<keyword evidence="1" id="KW-0175">Coiled coil</keyword>
<name>A0ABN1LDX9_9ALTE</name>
<sequence>MLLRSITKHVKEQNWFAVFVDFAIVVVGVFVGLQVSNWNQAYSDKAEYERALERLEAEINTNRLSIAAVDADVRQSQQQVGEALDILLSCAHSEANRQMVNKGLAALRTTNGIYLRTQTLRELTSSARLLAQQSPQERQRFTDMLFYFDLTKRQSEFVEYHPHQQRFEDNPLLSVGPRQSVSRIFYGVDLPQIRLFELKVPIDVACNNDPLIKAFVTWERWQGDLSPMMGQIHNELNATKTLLEQRK</sequence>
<feature type="transmembrane region" description="Helical" evidence="2">
    <location>
        <begin position="15"/>
        <end position="35"/>
    </location>
</feature>
<feature type="coiled-coil region" evidence="1">
    <location>
        <begin position="38"/>
        <end position="65"/>
    </location>
</feature>